<organism evidence="12 13">
    <name type="scientific">Periplaneta americana</name>
    <name type="common">American cockroach</name>
    <name type="synonym">Blatta americana</name>
    <dbReference type="NCBI Taxonomy" id="6978"/>
    <lineage>
        <taxon>Eukaryota</taxon>
        <taxon>Metazoa</taxon>
        <taxon>Ecdysozoa</taxon>
        <taxon>Arthropoda</taxon>
        <taxon>Hexapoda</taxon>
        <taxon>Insecta</taxon>
        <taxon>Pterygota</taxon>
        <taxon>Neoptera</taxon>
        <taxon>Polyneoptera</taxon>
        <taxon>Dictyoptera</taxon>
        <taxon>Blattodea</taxon>
        <taxon>Blattoidea</taxon>
        <taxon>Blattidae</taxon>
        <taxon>Blattinae</taxon>
        <taxon>Periplaneta</taxon>
    </lineage>
</organism>
<feature type="region of interest" description="Disordered" evidence="9">
    <location>
        <begin position="43"/>
        <end position="123"/>
    </location>
</feature>
<feature type="domain" description="MHD" evidence="11">
    <location>
        <begin position="508"/>
        <end position="863"/>
    </location>
</feature>
<evidence type="ECO:0000256" key="2">
    <source>
        <dbReference type="ARBA" id="ARBA00004496"/>
    </source>
</evidence>
<dbReference type="InterPro" id="IPR001392">
    <property type="entry name" value="Clathrin_mu"/>
</dbReference>
<evidence type="ECO:0000259" key="10">
    <source>
        <dbReference type="PROSITE" id="PS51070"/>
    </source>
</evidence>
<dbReference type="Gene3D" id="2.60.40.1170">
    <property type="entry name" value="Mu homology domain, subdomain B"/>
    <property type="match status" value="1"/>
</dbReference>
<feature type="compositionally biased region" description="Polar residues" evidence="9">
    <location>
        <begin position="108"/>
        <end position="117"/>
    </location>
</feature>
<evidence type="ECO:0000259" key="11">
    <source>
        <dbReference type="PROSITE" id="PS51072"/>
    </source>
</evidence>
<dbReference type="Pfam" id="PF00928">
    <property type="entry name" value="Adap_comp_sub"/>
    <property type="match status" value="1"/>
</dbReference>
<sequence length="918" mass="103524">MATQHPIRGRPSRERLCVAVWGSMATDKGDSKMTGFGADESFDAFLSMNEPPPVPQGTPARFSRQESAESEEGPDFSIFIKPKNGESVATDNSAGEAVPTLAPPPKSPVQNTDSTPRFNPFDKGSELVATAIPAATEEPALPQGAEVPEGMLQRTDSQETPPTPLFDEDVSQPLEEFPRVNYQGDGWEMQLRQPNKKKITGQRFWKKVFVRLVYQGDNPVLQLFNTREDKDPFQELPLQACYSVSDIGKYSSVCFKRSLSSTVKVQEIEQMLNMFSILHKAQLNTSFHVTGHSLEDSVVNSLNLLCDVVLQIVQCAQQFDAYGKIFTVKLQYVFYKERPGVRPGQVTKAERLTNKLSKFAQYAIQGDYEGCKEFGSDLKKLGLPVEHAPQVVVITEDVQNVHLLLEYRPHIDVSLTCEHDPKLQEYCVCPQNMPQFDSEGIPNQAPETNKPMILNGPTSRNREGSDQISQLFKIGSQSFEDMKLFSVSVEEALFRLSVHRDRALNYKTEEVQITAVDELYVEQDKEGHVDKQIARVRLFFLGFLAGMPDVELGVNDLWRQGKEVVGRHDIIPVITEEWIRLENVEFHSCVQQDEYERTRVIKFKPPDACYIELMRFRVRPPKNRELPVQLKAVMCVTGNKCAVSSTQKFLVQQHITTSKHQANKQLNSKQRQLFLTQPTTSNVELKADILVPGFSSRKLGQIPCEDIMVRFPIPECWIYLFRVEKHFRYGSVKSTHRRTGKVKGIERLLGTVETLEQSLIEVTSGQAKYEHQHRAIVWRMSRLPKEGQGAYTTHSFVCRMGLTSYDQIPEQLAEYCYVEFTMPATQVSHTTVRSVSLANGAKDDPPEKYVRYLARHEYRVGIEHTQGEGPGAYISATLTKPAEPTPILEEKPEPVAPAADSDSDSSAKRKVSISNNTG</sequence>
<comment type="caution">
    <text evidence="12">The sequence shown here is derived from an EMBL/GenBank/DDBJ whole genome shotgun (WGS) entry which is preliminary data.</text>
</comment>
<keyword evidence="6" id="KW-0254">Endocytosis</keyword>
<name>A0ABQ8SCB3_PERAM</name>
<accession>A0ABQ8SCB3</accession>
<dbReference type="InterPro" id="IPR050431">
    <property type="entry name" value="Adaptor_comp_med_subunit"/>
</dbReference>
<feature type="region of interest" description="Disordered" evidence="9">
    <location>
        <begin position="869"/>
        <end position="918"/>
    </location>
</feature>
<evidence type="ECO:0000256" key="9">
    <source>
        <dbReference type="SAM" id="MobiDB-lite"/>
    </source>
</evidence>
<evidence type="ECO:0008006" key="14">
    <source>
        <dbReference type="Google" id="ProtNLM"/>
    </source>
</evidence>
<protein>
    <recommendedName>
        <fullName evidence="14">Protein stoned-B</fullName>
    </recommendedName>
</protein>
<dbReference type="PANTHER" id="PTHR10529">
    <property type="entry name" value="AP COMPLEX SUBUNIT MU"/>
    <property type="match status" value="1"/>
</dbReference>
<gene>
    <name evidence="12" type="ORF">ANN_20328</name>
</gene>
<comment type="similarity">
    <text evidence="3">Belongs to the Stoned B family.</text>
</comment>
<dbReference type="InterPro" id="IPR036168">
    <property type="entry name" value="AP2_Mu_C_sf"/>
</dbReference>
<dbReference type="InterPro" id="IPR028565">
    <property type="entry name" value="MHD"/>
</dbReference>
<keyword evidence="7" id="KW-0653">Protein transport</keyword>
<dbReference type="PROSITE" id="PS51070">
    <property type="entry name" value="SHD"/>
    <property type="match status" value="1"/>
</dbReference>
<reference evidence="12 13" key="1">
    <citation type="journal article" date="2022" name="Allergy">
        <title>Genome assembly and annotation of Periplaneta americana reveal a comprehensive cockroach allergen profile.</title>
        <authorList>
            <person name="Wang L."/>
            <person name="Xiong Q."/>
            <person name="Saelim N."/>
            <person name="Wang L."/>
            <person name="Nong W."/>
            <person name="Wan A.T."/>
            <person name="Shi M."/>
            <person name="Liu X."/>
            <person name="Cao Q."/>
            <person name="Hui J.H.L."/>
            <person name="Sookrung N."/>
            <person name="Leung T.F."/>
            <person name="Tungtrongchitr A."/>
            <person name="Tsui S.K.W."/>
        </authorList>
    </citation>
    <scope>NUCLEOTIDE SEQUENCE [LARGE SCALE GENOMIC DNA]</scope>
    <source>
        <strain evidence="12">PWHHKU_190912</strain>
    </source>
</reference>
<evidence type="ECO:0000256" key="3">
    <source>
        <dbReference type="ARBA" id="ARBA00005579"/>
    </source>
</evidence>
<dbReference type="InterPro" id="IPR012320">
    <property type="entry name" value="SHD_dom"/>
</dbReference>
<keyword evidence="8" id="KW-0472">Membrane</keyword>
<keyword evidence="4" id="KW-0813">Transport</keyword>
<comment type="subcellular location">
    <subcellularLocation>
        <location evidence="2">Cytoplasm</location>
    </subcellularLocation>
    <subcellularLocation>
        <location evidence="1">Endomembrane system</location>
    </subcellularLocation>
</comment>
<evidence type="ECO:0000313" key="13">
    <source>
        <dbReference type="Proteomes" id="UP001148838"/>
    </source>
</evidence>
<dbReference type="PROSITE" id="PS51072">
    <property type="entry name" value="MHD"/>
    <property type="match status" value="1"/>
</dbReference>
<proteinExistence type="inferred from homology"/>
<dbReference type="PRINTS" id="PR00314">
    <property type="entry name" value="CLATHRINADPT"/>
</dbReference>
<evidence type="ECO:0000256" key="5">
    <source>
        <dbReference type="ARBA" id="ARBA00022490"/>
    </source>
</evidence>
<keyword evidence="13" id="KW-1185">Reference proteome</keyword>
<evidence type="ECO:0000313" key="12">
    <source>
        <dbReference type="EMBL" id="KAJ4431726.1"/>
    </source>
</evidence>
<evidence type="ECO:0000256" key="4">
    <source>
        <dbReference type="ARBA" id="ARBA00022448"/>
    </source>
</evidence>
<evidence type="ECO:0000256" key="8">
    <source>
        <dbReference type="ARBA" id="ARBA00023136"/>
    </source>
</evidence>
<dbReference type="EMBL" id="JAJSOF020000031">
    <property type="protein sequence ID" value="KAJ4431726.1"/>
    <property type="molecule type" value="Genomic_DNA"/>
</dbReference>
<dbReference type="Proteomes" id="UP001148838">
    <property type="component" value="Unassembled WGS sequence"/>
</dbReference>
<keyword evidence="5" id="KW-0963">Cytoplasm</keyword>
<dbReference type="SUPFAM" id="SSF49447">
    <property type="entry name" value="Second domain of Mu2 adaptin subunit (ap50) of ap2 adaptor"/>
    <property type="match status" value="1"/>
</dbReference>
<evidence type="ECO:0000256" key="6">
    <source>
        <dbReference type="ARBA" id="ARBA00022583"/>
    </source>
</evidence>
<evidence type="ECO:0000256" key="1">
    <source>
        <dbReference type="ARBA" id="ARBA00004308"/>
    </source>
</evidence>
<feature type="domain" description="SHD" evidence="10">
    <location>
        <begin position="186"/>
        <end position="504"/>
    </location>
</feature>
<evidence type="ECO:0000256" key="7">
    <source>
        <dbReference type="ARBA" id="ARBA00022927"/>
    </source>
</evidence>